<reference evidence="13 14" key="2">
    <citation type="submission" date="2017-04" db="EMBL/GenBank/DDBJ databases">
        <title>CpG methylation of centromeres and impact of large insertions on vertebrate speciation.</title>
        <authorList>
            <person name="Ichikawa K."/>
            <person name="Yoshimura J."/>
            <person name="Morishita S."/>
        </authorList>
    </citation>
    <scope>NUCLEOTIDE SEQUENCE</scope>
    <source>
        <strain evidence="13 14">HNI</strain>
    </source>
</reference>
<evidence type="ECO:0000256" key="1">
    <source>
        <dbReference type="ARBA" id="ARBA00004123"/>
    </source>
</evidence>
<dbReference type="Gene3D" id="3.30.160.60">
    <property type="entry name" value="Classic Zinc Finger"/>
    <property type="match status" value="2"/>
</dbReference>
<dbReference type="GO" id="GO:0008270">
    <property type="term" value="F:zinc ion binding"/>
    <property type="evidence" value="ECO:0007669"/>
    <property type="project" value="UniProtKB-KW"/>
</dbReference>
<feature type="compositionally biased region" description="Basic and acidic residues" evidence="11">
    <location>
        <begin position="73"/>
        <end position="88"/>
    </location>
</feature>
<evidence type="ECO:0000256" key="7">
    <source>
        <dbReference type="ARBA" id="ARBA00023125"/>
    </source>
</evidence>
<protein>
    <recommendedName>
        <fullName evidence="12">C2H2-type domain-containing protein</fullName>
    </recommendedName>
</protein>
<feature type="region of interest" description="Disordered" evidence="11">
    <location>
        <begin position="73"/>
        <end position="104"/>
    </location>
</feature>
<name>A0A3P9JYX9_ORYLA</name>
<feature type="domain" description="C2H2-type" evidence="12">
    <location>
        <begin position="162"/>
        <end position="189"/>
    </location>
</feature>
<dbReference type="PANTHER" id="PTHR24381:SF393">
    <property type="entry name" value="CHROMATIN-LINKED ADAPTOR FOR MSL PROTEINS, ISOFORM B"/>
    <property type="match status" value="1"/>
</dbReference>
<keyword evidence="3" id="KW-0677">Repeat</keyword>
<sequence length="228" mass="25810">QDETFKMHEYIELKAPTDSVLSELDSSRDLKWPLQTCPISNHLLPPTSESPLLCSPSNVRFLLLCSSGPHGFREEAGSKDSPEPQRDSELDDQQIEVKKTADKSAGERRKKRVCKVCGCCYKSLGSLIKHTTYDKVHKCEECGKTFNGLSLHRWSHTEERPYKCDLCDKAFGLKSLLKAHRRSHDENQCHICRKTGDEMPCLSPSWHRCWPAVSNCLRCLCTSAATSL</sequence>
<keyword evidence="9" id="KW-0539">Nucleus</keyword>
<evidence type="ECO:0000256" key="4">
    <source>
        <dbReference type="ARBA" id="ARBA00022771"/>
    </source>
</evidence>
<evidence type="ECO:0000256" key="10">
    <source>
        <dbReference type="PROSITE-ProRule" id="PRU00042"/>
    </source>
</evidence>
<dbReference type="AlphaFoldDB" id="A0A3P9JYX9"/>
<dbReference type="FunFam" id="3.30.160.60:FF:000322">
    <property type="entry name" value="GDNF-inducible zinc finger protein 1"/>
    <property type="match status" value="1"/>
</dbReference>
<reference evidence="13" key="3">
    <citation type="submission" date="2025-08" db="UniProtKB">
        <authorList>
            <consortium name="Ensembl"/>
        </authorList>
    </citation>
    <scope>IDENTIFICATION</scope>
    <source>
        <strain evidence="13">HNI</strain>
    </source>
</reference>
<evidence type="ECO:0000256" key="11">
    <source>
        <dbReference type="SAM" id="MobiDB-lite"/>
    </source>
</evidence>
<evidence type="ECO:0000256" key="2">
    <source>
        <dbReference type="ARBA" id="ARBA00022723"/>
    </source>
</evidence>
<keyword evidence="6" id="KW-0805">Transcription regulation</keyword>
<feature type="domain" description="C2H2-type" evidence="12">
    <location>
        <begin position="137"/>
        <end position="161"/>
    </location>
</feature>
<dbReference type="InterPro" id="IPR013087">
    <property type="entry name" value="Znf_C2H2_type"/>
</dbReference>
<reference evidence="13" key="4">
    <citation type="submission" date="2025-09" db="UniProtKB">
        <authorList>
            <consortium name="Ensembl"/>
        </authorList>
    </citation>
    <scope>IDENTIFICATION</scope>
    <source>
        <strain evidence="13">HNI</strain>
    </source>
</reference>
<dbReference type="GO" id="GO:0003677">
    <property type="term" value="F:DNA binding"/>
    <property type="evidence" value="ECO:0007669"/>
    <property type="project" value="UniProtKB-KW"/>
</dbReference>
<evidence type="ECO:0000259" key="12">
    <source>
        <dbReference type="PROSITE" id="PS50157"/>
    </source>
</evidence>
<keyword evidence="7" id="KW-0238">DNA-binding</keyword>
<evidence type="ECO:0000256" key="6">
    <source>
        <dbReference type="ARBA" id="ARBA00023015"/>
    </source>
</evidence>
<evidence type="ECO:0000313" key="14">
    <source>
        <dbReference type="Proteomes" id="UP000265180"/>
    </source>
</evidence>
<keyword evidence="5" id="KW-0862">Zinc</keyword>
<dbReference type="PROSITE" id="PS50157">
    <property type="entry name" value="ZINC_FINGER_C2H2_2"/>
    <property type="match status" value="2"/>
</dbReference>
<evidence type="ECO:0000256" key="3">
    <source>
        <dbReference type="ARBA" id="ARBA00022737"/>
    </source>
</evidence>
<dbReference type="Ensembl" id="ENSORLT00020013065.1">
    <property type="protein sequence ID" value="ENSORLP00020001416.1"/>
    <property type="gene ID" value="ENSORLG00020002116.1"/>
</dbReference>
<evidence type="ECO:0000256" key="5">
    <source>
        <dbReference type="ARBA" id="ARBA00022833"/>
    </source>
</evidence>
<keyword evidence="2" id="KW-0479">Metal-binding</keyword>
<dbReference type="PANTHER" id="PTHR24381">
    <property type="entry name" value="ZINC FINGER PROTEIN"/>
    <property type="match status" value="1"/>
</dbReference>
<organism evidence="13 14">
    <name type="scientific">Oryzias latipes</name>
    <name type="common">Japanese rice fish</name>
    <name type="synonym">Japanese killifish</name>
    <dbReference type="NCBI Taxonomy" id="8090"/>
    <lineage>
        <taxon>Eukaryota</taxon>
        <taxon>Metazoa</taxon>
        <taxon>Chordata</taxon>
        <taxon>Craniata</taxon>
        <taxon>Vertebrata</taxon>
        <taxon>Euteleostomi</taxon>
        <taxon>Actinopterygii</taxon>
        <taxon>Neopterygii</taxon>
        <taxon>Teleostei</taxon>
        <taxon>Neoteleostei</taxon>
        <taxon>Acanthomorphata</taxon>
        <taxon>Ovalentaria</taxon>
        <taxon>Atherinomorphae</taxon>
        <taxon>Beloniformes</taxon>
        <taxon>Adrianichthyidae</taxon>
        <taxon>Oryziinae</taxon>
        <taxon>Oryzias</taxon>
    </lineage>
</organism>
<dbReference type="Pfam" id="PF00096">
    <property type="entry name" value="zf-C2H2"/>
    <property type="match status" value="1"/>
</dbReference>
<comment type="subcellular location">
    <subcellularLocation>
        <location evidence="1">Nucleus</location>
    </subcellularLocation>
</comment>
<keyword evidence="4 10" id="KW-0863">Zinc-finger</keyword>
<reference key="1">
    <citation type="journal article" date="2007" name="Nature">
        <title>The medaka draft genome and insights into vertebrate genome evolution.</title>
        <authorList>
            <person name="Kasahara M."/>
            <person name="Naruse K."/>
            <person name="Sasaki S."/>
            <person name="Nakatani Y."/>
            <person name="Qu W."/>
            <person name="Ahsan B."/>
            <person name="Yamada T."/>
            <person name="Nagayasu Y."/>
            <person name="Doi K."/>
            <person name="Kasai Y."/>
            <person name="Jindo T."/>
            <person name="Kobayashi D."/>
            <person name="Shimada A."/>
            <person name="Toyoda A."/>
            <person name="Kuroki Y."/>
            <person name="Fujiyama A."/>
            <person name="Sasaki T."/>
            <person name="Shimizu A."/>
            <person name="Asakawa S."/>
            <person name="Shimizu N."/>
            <person name="Hashimoto S."/>
            <person name="Yang J."/>
            <person name="Lee Y."/>
            <person name="Matsushima K."/>
            <person name="Sugano S."/>
            <person name="Sakaizumi M."/>
            <person name="Narita T."/>
            <person name="Ohishi K."/>
            <person name="Haga S."/>
            <person name="Ohta F."/>
            <person name="Nomoto H."/>
            <person name="Nogata K."/>
            <person name="Morishita T."/>
            <person name="Endo T."/>
            <person name="Shin-I T."/>
            <person name="Takeda H."/>
            <person name="Morishita S."/>
            <person name="Kohara Y."/>
        </authorList>
    </citation>
    <scope>NUCLEOTIDE SEQUENCE [LARGE SCALE GENOMIC DNA]</scope>
    <source>
        <strain>Hd-rR</strain>
    </source>
</reference>
<dbReference type="InterPro" id="IPR036236">
    <property type="entry name" value="Znf_C2H2_sf"/>
</dbReference>
<evidence type="ECO:0000256" key="9">
    <source>
        <dbReference type="ARBA" id="ARBA00023242"/>
    </source>
</evidence>
<dbReference type="SUPFAM" id="SSF57667">
    <property type="entry name" value="beta-beta-alpha zinc fingers"/>
    <property type="match status" value="1"/>
</dbReference>
<proteinExistence type="predicted"/>
<dbReference type="Proteomes" id="UP000265180">
    <property type="component" value="Chromosome 18"/>
</dbReference>
<dbReference type="GO" id="GO:0005634">
    <property type="term" value="C:nucleus"/>
    <property type="evidence" value="ECO:0007669"/>
    <property type="project" value="UniProtKB-SubCell"/>
</dbReference>
<feature type="compositionally biased region" description="Basic and acidic residues" evidence="11">
    <location>
        <begin position="95"/>
        <end position="104"/>
    </location>
</feature>
<evidence type="ECO:0000313" key="13">
    <source>
        <dbReference type="Ensembl" id="ENSORLP00020001416.1"/>
    </source>
</evidence>
<keyword evidence="8" id="KW-0804">Transcription</keyword>
<dbReference type="PROSITE" id="PS00028">
    <property type="entry name" value="ZINC_FINGER_C2H2_1"/>
    <property type="match status" value="1"/>
</dbReference>
<dbReference type="SMART" id="SM00355">
    <property type="entry name" value="ZnF_C2H2"/>
    <property type="match status" value="2"/>
</dbReference>
<evidence type="ECO:0000256" key="8">
    <source>
        <dbReference type="ARBA" id="ARBA00023163"/>
    </source>
</evidence>
<accession>A0A3P9JYX9</accession>